<evidence type="ECO:0000256" key="1">
    <source>
        <dbReference type="SAM" id="MobiDB-lite"/>
    </source>
</evidence>
<dbReference type="AlphaFoldDB" id="A0A5K3FFT7"/>
<proteinExistence type="predicted"/>
<feature type="region of interest" description="Disordered" evidence="1">
    <location>
        <begin position="19"/>
        <end position="76"/>
    </location>
</feature>
<dbReference type="WBParaSite" id="MCU_007502-RA">
    <property type="protein sequence ID" value="MCU_007502-RA"/>
    <property type="gene ID" value="MCU_007502"/>
</dbReference>
<name>A0A5K3FFT7_MESCO</name>
<reference evidence="2" key="1">
    <citation type="submission" date="2019-11" db="UniProtKB">
        <authorList>
            <consortium name="WormBaseParasite"/>
        </authorList>
    </citation>
    <scope>IDENTIFICATION</scope>
</reference>
<feature type="compositionally biased region" description="Basic and acidic residues" evidence="1">
    <location>
        <begin position="41"/>
        <end position="55"/>
    </location>
</feature>
<accession>A0A5K3FFT7</accession>
<sequence length="76" mass="7925">MVRCGVDVALSALVAVGEASDSHDVHGHRHSKGDGVGRSASVEDERCRRPIGEGARKKRADAKAPSSNFGEIARSG</sequence>
<evidence type="ECO:0000313" key="2">
    <source>
        <dbReference type="WBParaSite" id="MCU_007502-RA"/>
    </source>
</evidence>
<protein>
    <submittedName>
        <fullName evidence="2">Secreted protein</fullName>
    </submittedName>
</protein>
<organism evidence="2">
    <name type="scientific">Mesocestoides corti</name>
    <name type="common">Flatworm</name>
    <dbReference type="NCBI Taxonomy" id="53468"/>
    <lineage>
        <taxon>Eukaryota</taxon>
        <taxon>Metazoa</taxon>
        <taxon>Spiralia</taxon>
        <taxon>Lophotrochozoa</taxon>
        <taxon>Platyhelminthes</taxon>
        <taxon>Cestoda</taxon>
        <taxon>Eucestoda</taxon>
        <taxon>Cyclophyllidea</taxon>
        <taxon>Mesocestoididae</taxon>
        <taxon>Mesocestoides</taxon>
    </lineage>
</organism>